<evidence type="ECO:0000313" key="2">
    <source>
        <dbReference type="EMBL" id="RJS47016.1"/>
    </source>
</evidence>
<gene>
    <name evidence="2" type="ORF">D4739_12860</name>
</gene>
<dbReference type="Pfam" id="PF01636">
    <property type="entry name" value="APH"/>
    <property type="match status" value="2"/>
</dbReference>
<comment type="caution">
    <text evidence="2">The sequence shown here is derived from an EMBL/GenBank/DDBJ whole genome shotgun (WGS) entry which is preliminary data.</text>
</comment>
<dbReference type="InterPro" id="IPR002575">
    <property type="entry name" value="Aminoglycoside_PTrfase"/>
</dbReference>
<dbReference type="AlphaFoldDB" id="A0A3A5H8P1"/>
<accession>A0A3A5H8P1</accession>
<feature type="domain" description="Aminoglycoside phosphotransferase" evidence="1">
    <location>
        <begin position="141"/>
        <end position="206"/>
    </location>
</feature>
<evidence type="ECO:0000313" key="3">
    <source>
        <dbReference type="Proteomes" id="UP000276542"/>
    </source>
</evidence>
<dbReference type="RefSeq" id="WP_120060986.1">
    <property type="nucleotide sequence ID" value="NZ_QYRP01000002.1"/>
</dbReference>
<dbReference type="Proteomes" id="UP000276542">
    <property type="component" value="Unassembled WGS sequence"/>
</dbReference>
<keyword evidence="3" id="KW-1185">Reference proteome</keyword>
<dbReference type="InterPro" id="IPR051678">
    <property type="entry name" value="AGP_Transferase"/>
</dbReference>
<dbReference type="EMBL" id="QYRP01000002">
    <property type="protein sequence ID" value="RJS47016.1"/>
    <property type="molecule type" value="Genomic_DNA"/>
</dbReference>
<name>A0A3A5H8P1_9ACTN</name>
<feature type="domain" description="Aminoglycoside phosphotransferase" evidence="1">
    <location>
        <begin position="11"/>
        <end position="125"/>
    </location>
</feature>
<dbReference type="OrthoDB" id="7326703at2"/>
<evidence type="ECO:0000259" key="1">
    <source>
        <dbReference type="Pfam" id="PF01636"/>
    </source>
</evidence>
<protein>
    <recommendedName>
        <fullName evidence="1">Aminoglycoside phosphotransferase domain-containing protein</fullName>
    </recommendedName>
</protein>
<proteinExistence type="predicted"/>
<dbReference type="PANTHER" id="PTHR21310:SF15">
    <property type="entry name" value="AMINOGLYCOSIDE PHOSPHOTRANSFERASE DOMAIN-CONTAINING PROTEIN"/>
    <property type="match status" value="1"/>
</dbReference>
<dbReference type="PANTHER" id="PTHR21310">
    <property type="entry name" value="AMINOGLYCOSIDE PHOSPHOTRANSFERASE-RELATED-RELATED"/>
    <property type="match status" value="1"/>
</dbReference>
<sequence length="211" mass="22500">MDLFESFASGLSPVPGGRSAESFLAQGADEVSVVRLWVRPDRRGAEGWAIEVALLTLLRGVVPVPEVREVRRPVGEMPALVVTSFLPGERLDVLLPDLTGPALQKVGESLGQLLDRLSGVAMLRAGEFADAELSIAPFPPGERTAGRACLVHGDLGAARVLVDPVRLEVTGLLDWEQAHAGEPGADLVTVRGWAPDPLADAAEAAYRRFWP</sequence>
<dbReference type="InterPro" id="IPR011009">
    <property type="entry name" value="Kinase-like_dom_sf"/>
</dbReference>
<reference evidence="3" key="1">
    <citation type="submission" date="2018-09" db="EMBL/GenBank/DDBJ databases">
        <authorList>
            <person name="Zhu H."/>
        </authorList>
    </citation>
    <scope>NUCLEOTIDE SEQUENCE [LARGE SCALE GENOMIC DNA]</scope>
    <source>
        <strain evidence="3">K1W22B-1</strain>
    </source>
</reference>
<dbReference type="Gene3D" id="3.90.1200.10">
    <property type="match status" value="1"/>
</dbReference>
<dbReference type="SUPFAM" id="SSF56112">
    <property type="entry name" value="Protein kinase-like (PK-like)"/>
    <property type="match status" value="1"/>
</dbReference>
<organism evidence="2 3">
    <name type="scientific">Nocardioides cavernaquae</name>
    <dbReference type="NCBI Taxonomy" id="2321396"/>
    <lineage>
        <taxon>Bacteria</taxon>
        <taxon>Bacillati</taxon>
        <taxon>Actinomycetota</taxon>
        <taxon>Actinomycetes</taxon>
        <taxon>Propionibacteriales</taxon>
        <taxon>Nocardioidaceae</taxon>
        <taxon>Nocardioides</taxon>
    </lineage>
</organism>